<dbReference type="AlphaFoldDB" id="A0A2P7S9J1"/>
<evidence type="ECO:0000259" key="2">
    <source>
        <dbReference type="Pfam" id="PF02608"/>
    </source>
</evidence>
<dbReference type="NCBIfam" id="TIGR01409">
    <property type="entry name" value="TAT_signal_seq"/>
    <property type="match status" value="1"/>
</dbReference>
<comment type="caution">
    <text evidence="3">The sequence shown here is derived from an EMBL/GenBank/DDBJ whole genome shotgun (WGS) entry which is preliminary data.</text>
</comment>
<dbReference type="Proteomes" id="UP000241229">
    <property type="component" value="Unassembled WGS sequence"/>
</dbReference>
<dbReference type="Gene3D" id="3.40.50.2300">
    <property type="match status" value="2"/>
</dbReference>
<dbReference type="PROSITE" id="PS51318">
    <property type="entry name" value="TAT"/>
    <property type="match status" value="1"/>
</dbReference>
<proteinExistence type="predicted"/>
<keyword evidence="4" id="KW-1185">Reference proteome</keyword>
<dbReference type="EMBL" id="PXYK01000012">
    <property type="protein sequence ID" value="PSJ59168.1"/>
    <property type="molecule type" value="Genomic_DNA"/>
</dbReference>
<dbReference type="GO" id="GO:0005886">
    <property type="term" value="C:plasma membrane"/>
    <property type="evidence" value="ECO:0007669"/>
    <property type="project" value="InterPro"/>
</dbReference>
<reference evidence="3 4" key="1">
    <citation type="submission" date="2018-03" db="EMBL/GenBank/DDBJ databases">
        <title>The draft genome of Mesorhizobium sp. 6GN-30.</title>
        <authorList>
            <person name="Liu L."/>
            <person name="Li L."/>
            <person name="Wang T."/>
            <person name="Zhang X."/>
            <person name="Liang L."/>
        </authorList>
    </citation>
    <scope>NUCLEOTIDE SEQUENCE [LARGE SCALE GENOMIC DNA]</scope>
    <source>
        <strain evidence="3 4">6GN30</strain>
    </source>
</reference>
<evidence type="ECO:0000313" key="3">
    <source>
        <dbReference type="EMBL" id="PSJ59168.1"/>
    </source>
</evidence>
<keyword evidence="1" id="KW-0732">Signal</keyword>
<dbReference type="RefSeq" id="WP_106772852.1">
    <property type="nucleotide sequence ID" value="NZ_PXYK01000012.1"/>
</dbReference>
<feature type="domain" description="ABC transporter substrate-binding protein PnrA-like" evidence="2">
    <location>
        <begin position="36"/>
        <end position="300"/>
    </location>
</feature>
<dbReference type="InterPro" id="IPR003760">
    <property type="entry name" value="PnrA-like"/>
</dbReference>
<name>A0A2P7S9J1_9HYPH</name>
<dbReference type="InterPro" id="IPR006311">
    <property type="entry name" value="TAT_signal"/>
</dbReference>
<organism evidence="3 4">
    <name type="scientific">Kumtagia ephedrae</name>
    <dbReference type="NCBI Taxonomy" id="2116701"/>
    <lineage>
        <taxon>Bacteria</taxon>
        <taxon>Pseudomonadati</taxon>
        <taxon>Pseudomonadota</taxon>
        <taxon>Alphaproteobacteria</taxon>
        <taxon>Hyphomicrobiales</taxon>
        <taxon>Phyllobacteriaceae</taxon>
        <taxon>Kumtagia</taxon>
    </lineage>
</organism>
<protein>
    <submittedName>
        <fullName evidence="3">BMP family ABC transporter substrate-binding protein</fullName>
    </submittedName>
</protein>
<dbReference type="PANTHER" id="PTHR43208:SF1">
    <property type="entry name" value="ABC TRANSPORTER SUBSTRATE-BINDING PROTEIN"/>
    <property type="match status" value="1"/>
</dbReference>
<dbReference type="InterPro" id="IPR019546">
    <property type="entry name" value="TAT_signal_bac_arc"/>
</dbReference>
<dbReference type="Pfam" id="PF02608">
    <property type="entry name" value="Bmp"/>
    <property type="match status" value="1"/>
</dbReference>
<evidence type="ECO:0000256" key="1">
    <source>
        <dbReference type="ARBA" id="ARBA00022729"/>
    </source>
</evidence>
<sequence>MSNVTRRQFLHYSGAAGAALATGGLAGGASAQEPLKIGVVYVSPIAEIGWTKQHSLGVDAIKAEFGDKVAITVLDNIFMPQDAERVFRELAASGNQLIFGTSFSHGTPMQKVAPRFPKVAFEHCSGIVHLANLGTFEAKYYEGTFVAGAAAGHMSKSGKIGFIGGFPIPDIVGPANALLLGAQSVKPEITCNALFLNSWFDPGKEKEAANTLLSQGCDVICSMTDTATGVQVAGEGGAWSIGYASDMAKFGSGKQLTAFTLDWASDYLRAARAVAAGEWKPEVHWDGLAAGVVKMAPYNEAIPADVVAKLKQLEADVGAGKIHPYAGELKDQDGTVKVAAGSVLPDPDIRGMNWFVQGMIGKLG</sequence>
<dbReference type="Pfam" id="PF10518">
    <property type="entry name" value="TAT_signal"/>
    <property type="match status" value="1"/>
</dbReference>
<accession>A0A2P7S9J1</accession>
<dbReference type="CDD" id="cd19963">
    <property type="entry name" value="PBP1_BMP-like"/>
    <property type="match status" value="1"/>
</dbReference>
<dbReference type="OrthoDB" id="9781639at2"/>
<evidence type="ECO:0000313" key="4">
    <source>
        <dbReference type="Proteomes" id="UP000241229"/>
    </source>
</evidence>
<dbReference type="InterPro" id="IPR052910">
    <property type="entry name" value="ABC-Purine-Binding"/>
</dbReference>
<dbReference type="PANTHER" id="PTHR43208">
    <property type="entry name" value="ABC TRANSPORTER SUBSTRATE-BINDING PROTEIN"/>
    <property type="match status" value="1"/>
</dbReference>
<gene>
    <name evidence="3" type="ORF">C7I84_14220</name>
</gene>